<protein>
    <submittedName>
        <fullName evidence="1">Uncharacterized protein</fullName>
    </submittedName>
</protein>
<dbReference type="Ensembl" id="ENSNBRT00000001966.1">
    <property type="protein sequence ID" value="ENSNBRP00000001888.1"/>
    <property type="gene ID" value="ENSNBRG00000001553.1"/>
</dbReference>
<reference evidence="1" key="2">
    <citation type="submission" date="2025-09" db="UniProtKB">
        <authorList>
            <consortium name="Ensembl"/>
        </authorList>
    </citation>
    <scope>IDENTIFICATION</scope>
</reference>
<accession>A0A3Q4G6M8</accession>
<reference evidence="1" key="1">
    <citation type="submission" date="2025-08" db="UniProtKB">
        <authorList>
            <consortium name="Ensembl"/>
        </authorList>
    </citation>
    <scope>IDENTIFICATION</scope>
</reference>
<keyword evidence="2" id="KW-1185">Reference proteome</keyword>
<organism evidence="1 2">
    <name type="scientific">Neolamprologus brichardi</name>
    <name type="common">Fairy cichlid</name>
    <name type="synonym">Lamprologus brichardi</name>
    <dbReference type="NCBI Taxonomy" id="32507"/>
    <lineage>
        <taxon>Eukaryota</taxon>
        <taxon>Metazoa</taxon>
        <taxon>Chordata</taxon>
        <taxon>Craniata</taxon>
        <taxon>Vertebrata</taxon>
        <taxon>Euteleostomi</taxon>
        <taxon>Actinopterygii</taxon>
        <taxon>Neopterygii</taxon>
        <taxon>Teleostei</taxon>
        <taxon>Neoteleostei</taxon>
        <taxon>Acanthomorphata</taxon>
        <taxon>Ovalentaria</taxon>
        <taxon>Cichlomorphae</taxon>
        <taxon>Cichliformes</taxon>
        <taxon>Cichlidae</taxon>
        <taxon>African cichlids</taxon>
        <taxon>Pseudocrenilabrinae</taxon>
        <taxon>Lamprologini</taxon>
        <taxon>Neolamprologus</taxon>
    </lineage>
</organism>
<dbReference type="AlphaFoldDB" id="A0A3Q4G6M8"/>
<proteinExistence type="predicted"/>
<evidence type="ECO:0000313" key="1">
    <source>
        <dbReference type="Ensembl" id="ENSNBRP00000001888.1"/>
    </source>
</evidence>
<dbReference type="Proteomes" id="UP000261580">
    <property type="component" value="Unassembled WGS sequence"/>
</dbReference>
<sequence>MCTFPIQPSTKCWILNLVPSHQNTEKSCSIKLKASLALARRRTVNRNDVHGSKENIDAILYFIKDHMGQPEDCWNNSTWTRNPHRQIEDLPHTRYQVSQAC</sequence>
<name>A0A3Q4G6M8_NEOBR</name>
<evidence type="ECO:0000313" key="2">
    <source>
        <dbReference type="Proteomes" id="UP000261580"/>
    </source>
</evidence>